<keyword evidence="1" id="KW-0472">Membrane</keyword>
<reference evidence="3 4" key="1">
    <citation type="journal article" date="2013" name="J. Microbiol.">
        <title>Mucilaginibacter ginsenosidivorax sp. nov., with ginsenoside converting activity isolated from sediment.</title>
        <authorList>
            <person name="Kim J.K."/>
            <person name="Choi T.E."/>
            <person name="Liu Q.M."/>
            <person name="Park H.Y."/>
            <person name="Yi T.H."/>
            <person name="Yoon M.H."/>
            <person name="Kim S.C."/>
            <person name="Im W.T."/>
        </authorList>
    </citation>
    <scope>NUCLEOTIDE SEQUENCE [LARGE SCALE GENOMIC DNA]</scope>
    <source>
        <strain evidence="3 4">KHI28</strain>
    </source>
</reference>
<dbReference type="KEGG" id="mgk:FSB76_12735"/>
<sequence length="345" mass="39733">MQESLPVKRLNRLSWLLSVIIGVIFYLIISRSGSAEPVFPYTLLTMSGILVVGYADVGLMLLLLPWFQLRSKKFTIYRRLLTYPASVFIYLALWPVFAYVAHKKWSFGDVGLFFAFVGSGIVINTMIMILHDSVLLYEHKLYSELELSRLKAANAEATNLLLKQQIQPHFLFNALNTLKALYHKDVQTADTYIVHMANFLRASIFHHTSNVAKLEDEVSLLLDYLEMQRIRFGAALNCTITLPEETLKEYYLPSFSLQPLLENAIKHNNFTREDPLCVTISQQDDWLVISNNRQVKNIKVASTNYGLANLAERYHIWSGDDIIIKEEQNSFSVSIKFLKNEHRNY</sequence>
<dbReference type="EMBL" id="CP042437">
    <property type="protein sequence ID" value="QEC76770.1"/>
    <property type="molecule type" value="Genomic_DNA"/>
</dbReference>
<dbReference type="Gene3D" id="3.30.565.10">
    <property type="entry name" value="Histidine kinase-like ATPase, C-terminal domain"/>
    <property type="match status" value="1"/>
</dbReference>
<gene>
    <name evidence="3" type="ORF">FSB76_12735</name>
</gene>
<organism evidence="3 4">
    <name type="scientific">Mucilaginibacter ginsenosidivorax</name>
    <dbReference type="NCBI Taxonomy" id="862126"/>
    <lineage>
        <taxon>Bacteria</taxon>
        <taxon>Pseudomonadati</taxon>
        <taxon>Bacteroidota</taxon>
        <taxon>Sphingobacteriia</taxon>
        <taxon>Sphingobacteriales</taxon>
        <taxon>Sphingobacteriaceae</taxon>
        <taxon>Mucilaginibacter</taxon>
    </lineage>
</organism>
<dbReference type="InterPro" id="IPR010559">
    <property type="entry name" value="Sig_transdc_His_kin_internal"/>
</dbReference>
<evidence type="ECO:0000256" key="1">
    <source>
        <dbReference type="SAM" id="Phobius"/>
    </source>
</evidence>
<dbReference type="RefSeq" id="WP_147053939.1">
    <property type="nucleotide sequence ID" value="NZ_CP042437.1"/>
</dbReference>
<evidence type="ECO:0000259" key="2">
    <source>
        <dbReference type="Pfam" id="PF06580"/>
    </source>
</evidence>
<dbReference type="GO" id="GO:0000155">
    <property type="term" value="F:phosphorelay sensor kinase activity"/>
    <property type="evidence" value="ECO:0007669"/>
    <property type="project" value="InterPro"/>
</dbReference>
<dbReference type="Proteomes" id="UP000321362">
    <property type="component" value="Chromosome"/>
</dbReference>
<name>A0A5B8VYR9_9SPHI</name>
<dbReference type="AlphaFoldDB" id="A0A5B8VYR9"/>
<dbReference type="PANTHER" id="PTHR34220:SF7">
    <property type="entry name" value="SENSOR HISTIDINE KINASE YPDA"/>
    <property type="match status" value="1"/>
</dbReference>
<evidence type="ECO:0000313" key="3">
    <source>
        <dbReference type="EMBL" id="QEC76770.1"/>
    </source>
</evidence>
<dbReference type="InterPro" id="IPR050640">
    <property type="entry name" value="Bact_2-comp_sensor_kinase"/>
</dbReference>
<feature type="transmembrane region" description="Helical" evidence="1">
    <location>
        <begin position="41"/>
        <end position="68"/>
    </location>
</feature>
<keyword evidence="4" id="KW-1185">Reference proteome</keyword>
<dbReference type="GO" id="GO:0016020">
    <property type="term" value="C:membrane"/>
    <property type="evidence" value="ECO:0007669"/>
    <property type="project" value="InterPro"/>
</dbReference>
<keyword evidence="3" id="KW-0418">Kinase</keyword>
<proteinExistence type="predicted"/>
<feature type="domain" description="Signal transduction histidine kinase internal region" evidence="2">
    <location>
        <begin position="161"/>
        <end position="235"/>
    </location>
</feature>
<feature type="transmembrane region" description="Helical" evidence="1">
    <location>
        <begin position="112"/>
        <end position="130"/>
    </location>
</feature>
<keyword evidence="3" id="KW-0808">Transferase</keyword>
<accession>A0A5B8VYR9</accession>
<dbReference type="PANTHER" id="PTHR34220">
    <property type="entry name" value="SENSOR HISTIDINE KINASE YPDA"/>
    <property type="match status" value="1"/>
</dbReference>
<dbReference type="InterPro" id="IPR036890">
    <property type="entry name" value="HATPase_C_sf"/>
</dbReference>
<evidence type="ECO:0000313" key="4">
    <source>
        <dbReference type="Proteomes" id="UP000321362"/>
    </source>
</evidence>
<feature type="transmembrane region" description="Helical" evidence="1">
    <location>
        <begin position="12"/>
        <end position="29"/>
    </location>
</feature>
<protein>
    <submittedName>
        <fullName evidence="3">Histidine kinase</fullName>
    </submittedName>
</protein>
<keyword evidence="1" id="KW-1133">Transmembrane helix</keyword>
<dbReference type="OrthoDB" id="9809908at2"/>
<dbReference type="Pfam" id="PF06580">
    <property type="entry name" value="His_kinase"/>
    <property type="match status" value="1"/>
</dbReference>
<feature type="transmembrane region" description="Helical" evidence="1">
    <location>
        <begin position="80"/>
        <end position="100"/>
    </location>
</feature>
<keyword evidence="1" id="KW-0812">Transmembrane</keyword>